<dbReference type="RefSeq" id="WP_289411356.1">
    <property type="nucleotide sequence ID" value="NZ_JAUCDY010000013.1"/>
</dbReference>
<organism evidence="3 4">
    <name type="scientific">Thiopseudomonas acetoxidans</name>
    <dbReference type="NCBI Taxonomy" id="3041622"/>
    <lineage>
        <taxon>Bacteria</taxon>
        <taxon>Pseudomonadati</taxon>
        <taxon>Pseudomonadota</taxon>
        <taxon>Gammaproteobacteria</taxon>
        <taxon>Pseudomonadales</taxon>
        <taxon>Pseudomonadaceae</taxon>
        <taxon>Thiopseudomonas</taxon>
    </lineage>
</organism>
<keyword evidence="4" id="KW-1185">Reference proteome</keyword>
<dbReference type="GO" id="GO:0005524">
    <property type="term" value="F:ATP binding"/>
    <property type="evidence" value="ECO:0007669"/>
    <property type="project" value="UniProtKB-KW"/>
</dbReference>
<gene>
    <name evidence="3" type="ORF">QEZ41_09985</name>
</gene>
<keyword evidence="1" id="KW-0175">Coiled coil</keyword>
<dbReference type="Proteomes" id="UP001241056">
    <property type="component" value="Unassembled WGS sequence"/>
</dbReference>
<feature type="compositionally biased region" description="Polar residues" evidence="2">
    <location>
        <begin position="323"/>
        <end position="336"/>
    </location>
</feature>
<keyword evidence="3" id="KW-0067">ATP-binding</keyword>
<evidence type="ECO:0000313" key="4">
    <source>
        <dbReference type="Proteomes" id="UP001241056"/>
    </source>
</evidence>
<keyword evidence="3" id="KW-0547">Nucleotide-binding</keyword>
<reference evidence="3 4" key="1">
    <citation type="submission" date="2023-06" db="EMBL/GenBank/DDBJ databases">
        <title>Thiopseudomonas sp. CY1220 draft genome sequence.</title>
        <authorList>
            <person name="Zhao G."/>
            <person name="An M."/>
        </authorList>
    </citation>
    <scope>NUCLEOTIDE SEQUENCE [LARGE SCALE GENOMIC DNA]</scope>
    <source>
        <strain evidence="3 4">CY1220</strain>
    </source>
</reference>
<proteinExistence type="predicted"/>
<dbReference type="EMBL" id="JAUCDY010000013">
    <property type="protein sequence ID" value="MDM7858595.1"/>
    <property type="molecule type" value="Genomic_DNA"/>
</dbReference>
<evidence type="ECO:0000256" key="2">
    <source>
        <dbReference type="SAM" id="MobiDB-lite"/>
    </source>
</evidence>
<dbReference type="Pfam" id="PF12128">
    <property type="entry name" value="DUF3584"/>
    <property type="match status" value="1"/>
</dbReference>
<name>A0ABT7SQX9_9GAMM</name>
<comment type="caution">
    <text evidence="3">The sequence shown here is derived from an EMBL/GenBank/DDBJ whole genome shotgun (WGS) entry which is preliminary data.</text>
</comment>
<accession>A0ABT7SQX9</accession>
<evidence type="ECO:0000256" key="1">
    <source>
        <dbReference type="SAM" id="Coils"/>
    </source>
</evidence>
<sequence>MAKLVKIIMIHGHMPGVVELDLDGHTNICGSNASGKTTLQRMIPVFYGELPNRVVPRTRLSFDAYYLPHKNSYVIYEYERPRNGLAQVVLSKRADGVDYRFVDAPYQPEQYLLEHEGGVLAREYQDWANDMRHRGIDISAKISSTTEYRSIILNDIKNDRSNRSESLRHRQLASRYSLSPDKHSLRHIEKLVSAVHAKEGKMDTLKSMLAAILEEDGYQRPANTMTGDKIRSWLTDMKQFMKMDTLHQSLEEIERISGERAAHLATLWQLKKLLETDNGAQRQCRADTEQAIQALKRAIAAAADDYRQRRGELIDTKSDAGSALQSSQQHLDNAQRQYDRYRDADIERVGRELTRLPERRSELQGLEQHYRLMMEAHQGAERELQEHRLQLTEQLKRASDQLQAQINDKNTEQKRIHAAELDATKDMNQQLQQAQEKVRTHYQQELTQLQTELAGKRAQHGLSMLNAEEMEQMRLVELRVDNAQQQLEQHRQQLSTQQGVLANAQQQREQAAASLTSARSAAAQGQQRIEQLEQQLQPSAGSLRQFLTQHVEHWQYSFGRVLAEPLLQRTDLEPQLQQEQQDTVFGVQLDLHAVELPEHALTDEHVREQLEQVIEQWQRQRQQSELAEKALAKAVADVKQQQEALELAHQQHRRLESDVSYARDHRQRLLHEQAQLDAARQAAVRERIQQLQAQLEHVEHQRQANLTAVDSEYQERALELTAEYQEQQQILQDAIDELHSERERIEANTKERLQELERAFSAKLAEQGVDEHTLQQLKQTISGEQEHIRQIEAQRDAYTEYQQFMQVTWQRLRPQWLATEQQAKQELREAETALERHEADYKNTQRSRHAQLTQLNERLDKAEQHVQVLKGLLARMEELPMALEPAQAMTGLEQGDVSERSARAYELLEEKHRLDKALETGIHTLETDIRKDSEQQFVTFMEASFAKLEPAPDMQARVNVLKDIIDVLEGKQQQTIEQGKTIGAQLFKFFTVFNDIHKRVSDYSRRLTQAVGDELNLEGIDKAEVKISSTIDELGFWQPLKEMTYHYQQWQSSGEPLPTNDYLEHLSDVASLLKTHQEYSIESLLKLQLNLIENGEPVIIRNDRQLTDSSSNGMAYLILCKFLLAFTRLLRPADAGVTLHWPIDELGTLAYHNVEKLFIACSQNDIDILGAFPNAESDVLQLFKHKYLIEPHAELPNKGQLKRIKPRVSELTQKLQQLQRNVRTPEVQA</sequence>
<feature type="coiled-coil region" evidence="1">
    <location>
        <begin position="607"/>
        <end position="879"/>
    </location>
</feature>
<protein>
    <submittedName>
        <fullName evidence="3">ATP-binding protein</fullName>
    </submittedName>
</protein>
<evidence type="ECO:0000313" key="3">
    <source>
        <dbReference type="EMBL" id="MDM7858595.1"/>
    </source>
</evidence>
<dbReference type="InterPro" id="IPR021979">
    <property type="entry name" value="DUF3584"/>
</dbReference>
<feature type="region of interest" description="Disordered" evidence="2">
    <location>
        <begin position="317"/>
        <end position="336"/>
    </location>
</feature>